<evidence type="ECO:0000313" key="2">
    <source>
        <dbReference type="EMBL" id="CAI2797176.1"/>
    </source>
</evidence>
<gene>
    <name evidence="3" type="ordered locus">PFLU_2951</name>
</gene>
<feature type="region of interest" description="Disordered" evidence="1">
    <location>
        <begin position="59"/>
        <end position="78"/>
    </location>
</feature>
<name>C3KB42_PSEFS</name>
<evidence type="ECO:0000313" key="3">
    <source>
        <dbReference type="EMBL" id="CAY49181.1"/>
    </source>
</evidence>
<sequence>MWVYRCAYPQEGDAYMVIHFKVAGHLACGHHGTNLPSSTELNRVKCRTCRNTEAYKDARRTQRNAARRANRKAKTPTAVDWRSAWTQRLTDLPGLQRLPRGFSGQPFV</sequence>
<dbReference type="EMBL" id="AM181176">
    <property type="protein sequence ID" value="CAY49181.1"/>
    <property type="molecule type" value="Genomic_DNA"/>
</dbReference>
<reference evidence="2" key="2">
    <citation type="submission" date="2023-10" db="EMBL/GenBank/DDBJ databases">
        <authorList>
            <person name="Fortmann-Grote C."/>
        </authorList>
    </citation>
    <scope>NUCLEOTIDE SEQUENCE</scope>
    <source>
        <strain evidence="2">SBW25</strain>
    </source>
</reference>
<evidence type="ECO:0000256" key="1">
    <source>
        <dbReference type="SAM" id="MobiDB-lite"/>
    </source>
</evidence>
<reference evidence="3" key="1">
    <citation type="journal article" date="2009" name="Genome Biol.">
        <title>Genomic and genetic analyses of diversity and plant interactions of Pseudomonas fluorescens.</title>
        <authorList>
            <person name="Silby M.W."/>
            <person name="Cerdeno-Tarraga A.M."/>
            <person name="Vernikos G.S."/>
            <person name="Giddens S.R."/>
            <person name="Jackson R.W."/>
            <person name="Preston G.M."/>
            <person name="Zhang X.X."/>
            <person name="Moon C.D."/>
            <person name="Gehrig S.M."/>
            <person name="Godfrey S.A."/>
            <person name="Knight C.G."/>
            <person name="Malone J.G."/>
            <person name="Robinson Z."/>
            <person name="Spiers A.J."/>
            <person name="Harris S."/>
            <person name="Challis G.L."/>
            <person name="Yaxley A.M."/>
            <person name="Harris D."/>
            <person name="Seeger K."/>
            <person name="Murphy L."/>
            <person name="Rutter S."/>
            <person name="Squares R."/>
            <person name="Quail M.A."/>
            <person name="Saunders E."/>
            <person name="Mavromatis K."/>
            <person name="Brettin T.S."/>
            <person name="Bentley S.D."/>
            <person name="Hothersall J."/>
            <person name="Stephens E."/>
            <person name="Thomas C.M."/>
            <person name="Parkhill J."/>
            <person name="Levy S.B."/>
            <person name="Rainey P.B."/>
            <person name="Thomson N.R."/>
        </authorList>
    </citation>
    <scope>NUCLEOTIDE SEQUENCE [LARGE SCALE GENOMIC DNA]</scope>
    <source>
        <strain evidence="3">SBW25</strain>
    </source>
</reference>
<dbReference type="HOGENOM" id="CLU_2383875_0_0_6"/>
<dbReference type="Proteomes" id="UP001152918">
    <property type="component" value="Chromosome"/>
</dbReference>
<protein>
    <submittedName>
        <fullName evidence="3">Uncharacterized protein</fullName>
    </submittedName>
</protein>
<dbReference type="AlphaFoldDB" id="C3KB42"/>
<dbReference type="KEGG" id="pfs:PFLU_2951"/>
<accession>C3KB42</accession>
<proteinExistence type="predicted"/>
<feature type="compositionally biased region" description="Basic residues" evidence="1">
    <location>
        <begin position="61"/>
        <end position="74"/>
    </location>
</feature>
<dbReference type="EMBL" id="OV986001">
    <property type="protein sequence ID" value="CAI2797176.1"/>
    <property type="molecule type" value="Genomic_DNA"/>
</dbReference>
<organism evidence="3">
    <name type="scientific">Pseudomonas fluorescens (strain SBW25)</name>
    <dbReference type="NCBI Taxonomy" id="216595"/>
    <lineage>
        <taxon>Bacteria</taxon>
        <taxon>Pseudomonadati</taxon>
        <taxon>Pseudomonadota</taxon>
        <taxon>Gammaproteobacteria</taxon>
        <taxon>Pseudomonadales</taxon>
        <taxon>Pseudomonadaceae</taxon>
        <taxon>Pseudomonas</taxon>
    </lineage>
</organism>